<feature type="active site" description="Proton donor" evidence="10 11">
    <location>
        <position position="383"/>
    </location>
</feature>
<comment type="pathway">
    <text evidence="3 10">Glycan biosynthesis; glycogen biosynthesis.</text>
</comment>
<dbReference type="InterPro" id="IPR037439">
    <property type="entry name" value="Branching_enzy"/>
</dbReference>
<dbReference type="InterPro" id="IPR004193">
    <property type="entry name" value="Glyco_hydro_13_N"/>
</dbReference>
<comment type="function">
    <text evidence="2 10">Catalyzes the formation of the alpha-1,6-glucosidic linkages in glycogen by scission of a 1,4-alpha-linked oligosaccharide from growing alpha-1,4-glucan chains and the subsequent attachment of the oligosaccharide to the alpha-1,6 position.</text>
</comment>
<dbReference type="PANTHER" id="PTHR43651:SF3">
    <property type="entry name" value="1,4-ALPHA-GLUCAN-BRANCHING ENZYME"/>
    <property type="match status" value="1"/>
</dbReference>
<protein>
    <recommendedName>
        <fullName evidence="10">1,4-alpha-glucan branching enzyme GlgB</fullName>
        <ecNumber evidence="10">2.4.1.18</ecNumber>
    </recommendedName>
    <alternativeName>
        <fullName evidence="10">1,4-alpha-D-glucan:1,4-alpha-D-glucan 6-glucosyl-transferase</fullName>
    </alternativeName>
    <alternativeName>
        <fullName evidence="10">Alpha-(1-&gt;4)-glucan branching enzyme</fullName>
    </alternativeName>
    <alternativeName>
        <fullName evidence="10">Glycogen branching enzyme</fullName>
        <shortName evidence="10">BE</shortName>
    </alternativeName>
</protein>
<dbReference type="SMART" id="SM00642">
    <property type="entry name" value="Aamy"/>
    <property type="match status" value="1"/>
</dbReference>
<gene>
    <name evidence="10" type="primary">glgB</name>
    <name evidence="13" type="ORF">COS99_03835</name>
</gene>
<dbReference type="InterPro" id="IPR006047">
    <property type="entry name" value="GH13_cat_dom"/>
</dbReference>
<dbReference type="NCBIfam" id="TIGR01515">
    <property type="entry name" value="branching_enzym"/>
    <property type="match status" value="1"/>
</dbReference>
<dbReference type="SUPFAM" id="SSF51445">
    <property type="entry name" value="(Trans)glycosidases"/>
    <property type="match status" value="1"/>
</dbReference>
<feature type="active site" description="Nucleophile" evidence="10 11">
    <location>
        <position position="330"/>
    </location>
</feature>
<dbReference type="EMBL" id="PEWV01000036">
    <property type="protein sequence ID" value="PIU41761.1"/>
    <property type="molecule type" value="Genomic_DNA"/>
</dbReference>
<dbReference type="CDD" id="cd02855">
    <property type="entry name" value="E_set_GBE_prok_N"/>
    <property type="match status" value="1"/>
</dbReference>
<dbReference type="Gene3D" id="3.20.20.80">
    <property type="entry name" value="Glycosidases"/>
    <property type="match status" value="1"/>
</dbReference>
<dbReference type="GO" id="GO:0005829">
    <property type="term" value="C:cytosol"/>
    <property type="evidence" value="ECO:0007669"/>
    <property type="project" value="TreeGrafter"/>
</dbReference>
<keyword evidence="8 10" id="KW-0320">Glycogen biosynthesis</keyword>
<comment type="similarity">
    <text evidence="4 10">Belongs to the glycosyl hydrolase 13 family. GlgB subfamily.</text>
</comment>
<dbReference type="Proteomes" id="UP000230052">
    <property type="component" value="Unassembled WGS sequence"/>
</dbReference>
<dbReference type="InterPro" id="IPR006407">
    <property type="entry name" value="GlgB"/>
</dbReference>
<dbReference type="SUPFAM" id="SSF51011">
    <property type="entry name" value="Glycosyl hydrolase domain"/>
    <property type="match status" value="1"/>
</dbReference>
<dbReference type="GO" id="GO:0004553">
    <property type="term" value="F:hydrolase activity, hydrolyzing O-glycosyl compounds"/>
    <property type="evidence" value="ECO:0007669"/>
    <property type="project" value="InterPro"/>
</dbReference>
<dbReference type="Gene3D" id="2.60.40.10">
    <property type="entry name" value="Immunoglobulins"/>
    <property type="match status" value="1"/>
</dbReference>
<evidence type="ECO:0000313" key="13">
    <source>
        <dbReference type="EMBL" id="PIU41761.1"/>
    </source>
</evidence>
<dbReference type="Pfam" id="PF02922">
    <property type="entry name" value="CBM_48"/>
    <property type="match status" value="1"/>
</dbReference>
<dbReference type="Pfam" id="PF02806">
    <property type="entry name" value="Alpha-amylase_C"/>
    <property type="match status" value="1"/>
</dbReference>
<dbReference type="InterPro" id="IPR017853">
    <property type="entry name" value="GH"/>
</dbReference>
<dbReference type="InterPro" id="IPR044143">
    <property type="entry name" value="GlgB_N_E_set_prok"/>
</dbReference>
<evidence type="ECO:0000256" key="6">
    <source>
        <dbReference type="ARBA" id="ARBA00022676"/>
    </source>
</evidence>
<sequence length="661" mass="76371">MENEIINTENKKIVGDVIDNPAAFTERDTHLFKEGIHFQLYNKLGSRVMSVNDTPGAYFAIWVPNAKYVSVIGDFNSWNKESHPLKARPDSTGIWEGFIPGVEKGAIYKYHILSKINDFKTEKSDPYGLYWEISPKTATVVWDLEYKWNDKTWMKGRAKSNSSSAPISIYEVHIGSWKRILAEKNRSLTYREMAEDLTSYVKKMGFTHVEFMPVMEHPFYGSWGYQVLGYFAPTSRYGTPQDFMYLIDHLHQNGIGVILDWVPSHFPSDAHGLVYADGTHLYEHADRRKGFHPDWQSYIFNYERTEVREFLINSALFWLDKYHADGLRVDAVASMLYLDYSRKNGEWVPNEYGGRENLEAIDFLKCLNEAVYKKFPDVQMIAEESTAWPAVSRPVYLGGLGFGMKWNMGWMHDTLDYMSKDPIHRKFHHERLTFGMLYAFHENFILSLSHDEVVHGKGSLLRKMPGDDWQKFANLRLLYGYMFAYPGKKLLFMDSAIGQWSEWSHEKSPEWQLLQYEKHKGIEAWLMSLNNFYRNEPALYELDFSADGFKWIDCNDWEKSVISFVRRGRQKDDIVAVVCNFTPAPCGNYRIGVPRPGFWKEMLNSDAKEYGGSGQGNLGGVKAEPIFYHGMHSSISLTLPPLGIVIFKYQNNAGGEQKLGL</sequence>
<evidence type="ECO:0000256" key="5">
    <source>
        <dbReference type="ARBA" id="ARBA00022600"/>
    </source>
</evidence>
<keyword evidence="9 10" id="KW-0119">Carbohydrate metabolism</keyword>
<dbReference type="AlphaFoldDB" id="A0A2J0KTD2"/>
<evidence type="ECO:0000256" key="3">
    <source>
        <dbReference type="ARBA" id="ARBA00004964"/>
    </source>
</evidence>
<comment type="subunit">
    <text evidence="10">Monomer.</text>
</comment>
<dbReference type="GO" id="GO:0003844">
    <property type="term" value="F:1,4-alpha-glucan branching enzyme activity"/>
    <property type="evidence" value="ECO:0007669"/>
    <property type="project" value="UniProtKB-UniRule"/>
</dbReference>
<dbReference type="HAMAP" id="MF_00685">
    <property type="entry name" value="GlgB"/>
    <property type="match status" value="1"/>
</dbReference>
<dbReference type="PANTHER" id="PTHR43651">
    <property type="entry name" value="1,4-ALPHA-GLUCAN-BRANCHING ENZYME"/>
    <property type="match status" value="1"/>
</dbReference>
<comment type="catalytic activity">
    <reaction evidence="1 10">
        <text>Transfers a segment of a (1-&gt;4)-alpha-D-glucan chain to a primary hydroxy group in a similar glucan chain.</text>
        <dbReference type="EC" id="2.4.1.18"/>
    </reaction>
</comment>
<dbReference type="InterPro" id="IPR013783">
    <property type="entry name" value="Ig-like_fold"/>
</dbReference>
<dbReference type="InterPro" id="IPR014756">
    <property type="entry name" value="Ig_E-set"/>
</dbReference>
<organism evidence="13 14">
    <name type="scientific">Candidatus Aquitaenariimonas noxiae</name>
    <dbReference type="NCBI Taxonomy" id="1974741"/>
    <lineage>
        <taxon>Bacteria</taxon>
        <taxon>Pseudomonadati</taxon>
        <taxon>Candidatus Omnitrophota</taxon>
        <taxon>Candidatus Aquitaenariimonas</taxon>
    </lineage>
</organism>
<dbReference type="EC" id="2.4.1.18" evidence="10"/>
<evidence type="ECO:0000256" key="10">
    <source>
        <dbReference type="HAMAP-Rule" id="MF_00685"/>
    </source>
</evidence>
<evidence type="ECO:0000259" key="12">
    <source>
        <dbReference type="SMART" id="SM00642"/>
    </source>
</evidence>
<reference evidence="13 14" key="1">
    <citation type="submission" date="2017-09" db="EMBL/GenBank/DDBJ databases">
        <title>Depth-based differentiation of microbial function through sediment-hosted aquifers and enrichment of novel symbionts in the deep terrestrial subsurface.</title>
        <authorList>
            <person name="Probst A.J."/>
            <person name="Ladd B."/>
            <person name="Jarett J.K."/>
            <person name="Geller-Mcgrath D.E."/>
            <person name="Sieber C.M."/>
            <person name="Emerson J.B."/>
            <person name="Anantharaman K."/>
            <person name="Thomas B.C."/>
            <person name="Malmstrom R."/>
            <person name="Stieglmeier M."/>
            <person name="Klingl A."/>
            <person name="Woyke T."/>
            <person name="Ryan C.M."/>
            <person name="Banfield J.F."/>
        </authorList>
    </citation>
    <scope>NUCLEOTIDE SEQUENCE [LARGE SCALE GENOMIC DNA]</scope>
    <source>
        <strain evidence="13">CG07_land_8_20_14_0_80_42_15</strain>
    </source>
</reference>
<dbReference type="Gene3D" id="2.60.40.1180">
    <property type="entry name" value="Golgi alpha-mannosidase II"/>
    <property type="match status" value="1"/>
</dbReference>
<dbReference type="PIRSF" id="PIRSF000463">
    <property type="entry name" value="GlgB"/>
    <property type="match status" value="1"/>
</dbReference>
<dbReference type="NCBIfam" id="NF003811">
    <property type="entry name" value="PRK05402.1"/>
    <property type="match status" value="1"/>
</dbReference>
<accession>A0A2J0KTD2</accession>
<dbReference type="GO" id="GO:0043169">
    <property type="term" value="F:cation binding"/>
    <property type="evidence" value="ECO:0007669"/>
    <property type="project" value="InterPro"/>
</dbReference>
<evidence type="ECO:0000313" key="14">
    <source>
        <dbReference type="Proteomes" id="UP000230052"/>
    </source>
</evidence>
<comment type="caution">
    <text evidence="13">The sequence shown here is derived from an EMBL/GenBank/DDBJ whole genome shotgun (WGS) entry which is preliminary data.</text>
</comment>
<dbReference type="FunFam" id="2.60.40.1180:FF:000002">
    <property type="entry name" value="1,4-alpha-glucan branching enzyme GlgB"/>
    <property type="match status" value="1"/>
</dbReference>
<keyword evidence="6 10" id="KW-0328">Glycosyltransferase</keyword>
<keyword evidence="5 10" id="KW-0321">Glycogen metabolism</keyword>
<evidence type="ECO:0000256" key="4">
    <source>
        <dbReference type="ARBA" id="ARBA00009000"/>
    </source>
</evidence>
<evidence type="ECO:0000256" key="9">
    <source>
        <dbReference type="ARBA" id="ARBA00023277"/>
    </source>
</evidence>
<feature type="domain" description="Glycosyl hydrolase family 13 catalytic" evidence="12">
    <location>
        <begin position="171"/>
        <end position="517"/>
    </location>
</feature>
<evidence type="ECO:0000256" key="1">
    <source>
        <dbReference type="ARBA" id="ARBA00000826"/>
    </source>
</evidence>
<evidence type="ECO:0000256" key="2">
    <source>
        <dbReference type="ARBA" id="ARBA00002953"/>
    </source>
</evidence>
<dbReference type="InterPro" id="IPR013780">
    <property type="entry name" value="Glyco_hydro_b"/>
</dbReference>
<name>A0A2J0KTD2_9BACT</name>
<dbReference type="NCBIfam" id="NF008967">
    <property type="entry name" value="PRK12313.1"/>
    <property type="match status" value="1"/>
</dbReference>
<dbReference type="CDD" id="cd11322">
    <property type="entry name" value="AmyAc_Glg_BE"/>
    <property type="match status" value="1"/>
</dbReference>
<keyword evidence="7 10" id="KW-0808">Transferase</keyword>
<dbReference type="UniPathway" id="UPA00164"/>
<evidence type="ECO:0000256" key="8">
    <source>
        <dbReference type="ARBA" id="ARBA00023056"/>
    </source>
</evidence>
<evidence type="ECO:0000256" key="7">
    <source>
        <dbReference type="ARBA" id="ARBA00022679"/>
    </source>
</evidence>
<evidence type="ECO:0000256" key="11">
    <source>
        <dbReference type="PIRSR" id="PIRSR000463-1"/>
    </source>
</evidence>
<dbReference type="SUPFAM" id="SSF81296">
    <property type="entry name" value="E set domains"/>
    <property type="match status" value="1"/>
</dbReference>
<dbReference type="GO" id="GO:0005978">
    <property type="term" value="P:glycogen biosynthetic process"/>
    <property type="evidence" value="ECO:0007669"/>
    <property type="project" value="UniProtKB-UniRule"/>
</dbReference>
<dbReference type="Pfam" id="PF00128">
    <property type="entry name" value="Alpha-amylase"/>
    <property type="match status" value="1"/>
</dbReference>
<dbReference type="InterPro" id="IPR006048">
    <property type="entry name" value="A-amylase/branching_C"/>
</dbReference>
<proteinExistence type="inferred from homology"/>
<dbReference type="FunFam" id="3.20.20.80:FF:000003">
    <property type="entry name" value="1,4-alpha-glucan branching enzyme GlgB"/>
    <property type="match status" value="1"/>
</dbReference>